<sequence length="99" mass="11409">MIEQIQQKRTYSKISPSIKKALIQKVFQNGFKIKQAAQQLKLKYATAKTIILLYRKKVVRKKLIFSSNKPCLILPLENKKRNIVVVSLVAGKLQNQNEV</sequence>
<dbReference type="Proteomes" id="UP000692954">
    <property type="component" value="Unassembled WGS sequence"/>
</dbReference>
<comment type="caution">
    <text evidence="1">The sequence shown here is derived from an EMBL/GenBank/DDBJ whole genome shotgun (WGS) entry which is preliminary data.</text>
</comment>
<accession>A0A8S1NS12</accession>
<dbReference type="EMBL" id="CAJJDN010000058">
    <property type="protein sequence ID" value="CAD8092045.1"/>
    <property type="molecule type" value="Genomic_DNA"/>
</dbReference>
<dbReference type="AlphaFoldDB" id="A0A8S1NS12"/>
<keyword evidence="2" id="KW-1185">Reference proteome</keyword>
<reference evidence="1" key="1">
    <citation type="submission" date="2021-01" db="EMBL/GenBank/DDBJ databases">
        <authorList>
            <consortium name="Genoscope - CEA"/>
            <person name="William W."/>
        </authorList>
    </citation>
    <scope>NUCLEOTIDE SEQUENCE</scope>
</reference>
<name>A0A8S1NS12_9CILI</name>
<evidence type="ECO:0000313" key="1">
    <source>
        <dbReference type="EMBL" id="CAD8092045.1"/>
    </source>
</evidence>
<evidence type="ECO:0000313" key="2">
    <source>
        <dbReference type="Proteomes" id="UP000692954"/>
    </source>
</evidence>
<dbReference type="OrthoDB" id="294374at2759"/>
<gene>
    <name evidence="1" type="ORF">PSON_ATCC_30995.1.T0580187</name>
</gene>
<protein>
    <submittedName>
        <fullName evidence="1">Uncharacterized protein</fullName>
    </submittedName>
</protein>
<proteinExistence type="predicted"/>
<organism evidence="1 2">
    <name type="scientific">Paramecium sonneborni</name>
    <dbReference type="NCBI Taxonomy" id="65129"/>
    <lineage>
        <taxon>Eukaryota</taxon>
        <taxon>Sar</taxon>
        <taxon>Alveolata</taxon>
        <taxon>Ciliophora</taxon>
        <taxon>Intramacronucleata</taxon>
        <taxon>Oligohymenophorea</taxon>
        <taxon>Peniculida</taxon>
        <taxon>Parameciidae</taxon>
        <taxon>Paramecium</taxon>
    </lineage>
</organism>